<dbReference type="AlphaFoldDB" id="A0A7X4GE36"/>
<evidence type="ECO:0000256" key="5">
    <source>
        <dbReference type="ARBA" id="ARBA00022801"/>
    </source>
</evidence>
<comment type="subcellular location">
    <subcellularLocation>
        <location evidence="1">Cell membrane</location>
        <topology evidence="1">Multi-pass membrane protein</topology>
    </subcellularLocation>
</comment>
<feature type="transmembrane region" description="Helical" evidence="8">
    <location>
        <begin position="112"/>
        <end position="140"/>
    </location>
</feature>
<comment type="caution">
    <text evidence="10">The sequence shown here is derived from an EMBL/GenBank/DDBJ whole genome shotgun (WGS) entry which is preliminary data.</text>
</comment>
<evidence type="ECO:0000256" key="2">
    <source>
        <dbReference type="ARBA" id="ARBA00022475"/>
    </source>
</evidence>
<evidence type="ECO:0000313" key="11">
    <source>
        <dbReference type="Proteomes" id="UP000465810"/>
    </source>
</evidence>
<dbReference type="InterPro" id="IPR017540">
    <property type="entry name" value="Exosortase-1"/>
</dbReference>
<dbReference type="NCBIfam" id="TIGR02914">
    <property type="entry name" value="EpsI_fam"/>
    <property type="match status" value="1"/>
</dbReference>
<accession>A0A7X4GE36</accession>
<keyword evidence="7 8" id="KW-0472">Membrane</keyword>
<evidence type="ECO:0000256" key="8">
    <source>
        <dbReference type="SAM" id="Phobius"/>
    </source>
</evidence>
<feature type="transmembrane region" description="Helical" evidence="8">
    <location>
        <begin position="219"/>
        <end position="239"/>
    </location>
</feature>
<feature type="transmembrane region" description="Helical" evidence="8">
    <location>
        <begin position="305"/>
        <end position="328"/>
    </location>
</feature>
<evidence type="ECO:0000256" key="6">
    <source>
        <dbReference type="ARBA" id="ARBA00022989"/>
    </source>
</evidence>
<dbReference type="InterPro" id="IPR013426">
    <property type="entry name" value="EpsH-like"/>
</dbReference>
<feature type="transmembrane region" description="Helical" evidence="8">
    <location>
        <begin position="52"/>
        <end position="70"/>
    </location>
</feature>
<dbReference type="GO" id="GO:0005886">
    <property type="term" value="C:plasma membrane"/>
    <property type="evidence" value="ECO:0007669"/>
    <property type="project" value="UniProtKB-SubCell"/>
</dbReference>
<evidence type="ECO:0000256" key="3">
    <source>
        <dbReference type="ARBA" id="ARBA00022670"/>
    </source>
</evidence>
<keyword evidence="3" id="KW-0645">Protease</keyword>
<evidence type="ECO:0000313" key="10">
    <source>
        <dbReference type="EMBL" id="MYL96957.1"/>
    </source>
</evidence>
<dbReference type="RefSeq" id="WP_160984692.1">
    <property type="nucleotide sequence ID" value="NZ_WVTD01000002.1"/>
</dbReference>
<dbReference type="Proteomes" id="UP000465810">
    <property type="component" value="Unassembled WGS sequence"/>
</dbReference>
<dbReference type="NCBIfam" id="TIGR04178">
    <property type="entry name" value="exo_archaeo"/>
    <property type="match status" value="1"/>
</dbReference>
<evidence type="ECO:0000256" key="1">
    <source>
        <dbReference type="ARBA" id="ARBA00004651"/>
    </source>
</evidence>
<dbReference type="EMBL" id="WVTD01000002">
    <property type="protein sequence ID" value="MYL96957.1"/>
    <property type="molecule type" value="Genomic_DNA"/>
</dbReference>
<dbReference type="EC" id="3.4.22.-" evidence="10"/>
<reference evidence="10 11" key="1">
    <citation type="submission" date="2019-12" db="EMBL/GenBank/DDBJ databases">
        <authorList>
            <person name="Feng G."/>
            <person name="Zhu H."/>
        </authorList>
    </citation>
    <scope>NUCLEOTIDE SEQUENCE [LARGE SCALE GENOMIC DNA]</scope>
    <source>
        <strain evidence="10 11">FGD1</strain>
    </source>
</reference>
<dbReference type="GO" id="GO:0008233">
    <property type="term" value="F:peptidase activity"/>
    <property type="evidence" value="ECO:0007669"/>
    <property type="project" value="UniProtKB-KW"/>
</dbReference>
<protein>
    <submittedName>
        <fullName evidence="10">Exosortase A</fullName>
        <ecNumber evidence="10">3.4.22.-</ecNumber>
    </submittedName>
</protein>
<feature type="domain" description="Methanolan biosynthesis EpsI" evidence="9">
    <location>
        <begin position="317"/>
        <end position="502"/>
    </location>
</feature>
<keyword evidence="5 10" id="KW-0378">Hydrolase</keyword>
<feature type="transmembrane region" description="Helical" evidence="8">
    <location>
        <begin position="259"/>
        <end position="280"/>
    </location>
</feature>
<dbReference type="InterPro" id="IPR019127">
    <property type="entry name" value="Exosortase"/>
</dbReference>
<sequence>MATHAPAAMWNRLAPAWRLPLLRLAAAWAMLFVLFFADWAAMARQWWDISTYNHILLVPPIIAWMVWQRWPELQRLAPRGWWPGLILFAGAAFLWVLGAISGLDLARQAGAVAMLGASVPLLLGARVGAGLLFPLCYLVFLVPVGEELVKPLQMITAEITIALTHLSGIPARIDGVFIDTPAGLFEVAEACSGVKFLIAMVAFGVLAANTCFLDPRRRVAMLAACVIVPILANGVRAWGTIYAAQIFGIEAAAGFDHIVYGWFFFAAVLALVILGAWRFFDRPIDSPMIDAETIGRSAVLGRLDAMGLSGVAGLCGLVVIVAAGWSWAAIADRLEAPMPAHIDLPAVAGWSRVDYMPSIWWEPRAQGADHRLLGRYRDGSGHEVDVFIALYASQGEEREAGGFGQGALMPDSAWAWQSGGPAVDSGLSERLLGNGRVERLAVTWFRSGDLFSGSNARLKLAVMLDHLLLRTRPTAMIVLSSEDAPKGQAERSILAFQASTGPLQSWVDRITQVR</sequence>
<dbReference type="Pfam" id="PF11984">
    <property type="entry name" value="DUF3485"/>
    <property type="match status" value="1"/>
</dbReference>
<dbReference type="NCBIfam" id="TIGR03109">
    <property type="entry name" value="exosort_XrtA"/>
    <property type="match status" value="1"/>
</dbReference>
<evidence type="ECO:0000256" key="4">
    <source>
        <dbReference type="ARBA" id="ARBA00022692"/>
    </source>
</evidence>
<gene>
    <name evidence="10" type="primary">xrtA</name>
    <name evidence="10" type="ORF">GR702_04100</name>
</gene>
<dbReference type="GO" id="GO:0006508">
    <property type="term" value="P:proteolysis"/>
    <property type="evidence" value="ECO:0007669"/>
    <property type="project" value="UniProtKB-KW"/>
</dbReference>
<keyword evidence="4 8" id="KW-0812">Transmembrane</keyword>
<feature type="transmembrane region" description="Helical" evidence="8">
    <location>
        <begin position="82"/>
        <end position="100"/>
    </location>
</feature>
<name>A0A7X4GE36_9SPHN</name>
<keyword evidence="6 8" id="KW-1133">Transmembrane helix</keyword>
<dbReference type="InterPro" id="IPR026392">
    <property type="entry name" value="Exo/Archaeosortase_dom"/>
</dbReference>
<evidence type="ECO:0000256" key="7">
    <source>
        <dbReference type="ARBA" id="ARBA00023136"/>
    </source>
</evidence>
<evidence type="ECO:0000259" key="9">
    <source>
        <dbReference type="Pfam" id="PF11984"/>
    </source>
</evidence>
<feature type="transmembrane region" description="Helical" evidence="8">
    <location>
        <begin position="20"/>
        <end position="40"/>
    </location>
</feature>
<proteinExistence type="predicted"/>
<keyword evidence="2" id="KW-1003">Cell membrane</keyword>
<organism evidence="10 11">
    <name type="scientific">Novosphingobium silvae</name>
    <dbReference type="NCBI Taxonomy" id="2692619"/>
    <lineage>
        <taxon>Bacteria</taxon>
        <taxon>Pseudomonadati</taxon>
        <taxon>Pseudomonadota</taxon>
        <taxon>Alphaproteobacteria</taxon>
        <taxon>Sphingomonadales</taxon>
        <taxon>Sphingomonadaceae</taxon>
        <taxon>Novosphingobium</taxon>
    </lineage>
</organism>
<dbReference type="Pfam" id="PF09721">
    <property type="entry name" value="Exosortase_EpsH"/>
    <property type="match status" value="1"/>
</dbReference>
<feature type="transmembrane region" description="Helical" evidence="8">
    <location>
        <begin position="194"/>
        <end position="212"/>
    </location>
</feature>
<dbReference type="InterPro" id="IPR014263">
    <property type="entry name" value="Methanolan_biosynth_EpsI"/>
</dbReference>
<dbReference type="NCBIfam" id="TIGR02602">
    <property type="entry name" value="8TM_EpsH"/>
    <property type="match status" value="1"/>
</dbReference>
<keyword evidence="11" id="KW-1185">Reference proteome</keyword>